<evidence type="ECO:0000256" key="4">
    <source>
        <dbReference type="ARBA" id="ARBA00022734"/>
    </source>
</evidence>
<dbReference type="InterPro" id="IPR005052">
    <property type="entry name" value="Lectin_leg"/>
</dbReference>
<evidence type="ECO:0000256" key="9">
    <source>
        <dbReference type="SAM" id="SignalP"/>
    </source>
</evidence>
<evidence type="ECO:0000256" key="6">
    <source>
        <dbReference type="ARBA" id="ARBA00023136"/>
    </source>
</evidence>
<dbReference type="AlphaFoldDB" id="A0A8C4QPN6"/>
<evidence type="ECO:0000256" key="1">
    <source>
        <dbReference type="ARBA" id="ARBA00004151"/>
    </source>
</evidence>
<evidence type="ECO:0000256" key="5">
    <source>
        <dbReference type="ARBA" id="ARBA00022989"/>
    </source>
</evidence>
<evidence type="ECO:0000259" key="10">
    <source>
        <dbReference type="PROSITE" id="PS51328"/>
    </source>
</evidence>
<proteinExistence type="predicted"/>
<evidence type="ECO:0000313" key="11">
    <source>
        <dbReference type="Ensembl" id="ENSEBUP00000018454.1"/>
    </source>
</evidence>
<dbReference type="GO" id="GO:0005537">
    <property type="term" value="F:D-mannose binding"/>
    <property type="evidence" value="ECO:0007669"/>
    <property type="project" value="TreeGrafter"/>
</dbReference>
<dbReference type="Pfam" id="PF03388">
    <property type="entry name" value="Lectin_leg-like"/>
    <property type="match status" value="1"/>
</dbReference>
<dbReference type="Proteomes" id="UP000694388">
    <property type="component" value="Unplaced"/>
</dbReference>
<feature type="domain" description="L-type lectin-like" evidence="10">
    <location>
        <begin position="22"/>
        <end position="251"/>
    </location>
</feature>
<dbReference type="OMA" id="WSAEFQF"/>
<dbReference type="GO" id="GO:0005789">
    <property type="term" value="C:endoplasmic reticulum membrane"/>
    <property type="evidence" value="ECO:0007669"/>
    <property type="project" value="TreeGrafter"/>
</dbReference>
<dbReference type="GO" id="GO:0006888">
    <property type="term" value="P:endoplasmic reticulum to Golgi vesicle-mediated transport"/>
    <property type="evidence" value="ECO:0007669"/>
    <property type="project" value="TreeGrafter"/>
</dbReference>
<dbReference type="Ensembl" id="ENSEBUT00000019030.1">
    <property type="protein sequence ID" value="ENSEBUP00000018454.1"/>
    <property type="gene ID" value="ENSEBUG00000011507.1"/>
</dbReference>
<evidence type="ECO:0000256" key="2">
    <source>
        <dbReference type="ARBA" id="ARBA00022692"/>
    </source>
</evidence>
<dbReference type="GeneTree" id="ENSGT00940000167848"/>
<evidence type="ECO:0000313" key="12">
    <source>
        <dbReference type="Proteomes" id="UP000694388"/>
    </source>
</evidence>
<protein>
    <recommendedName>
        <fullName evidence="10">L-type lectin-like domain-containing protein</fullName>
    </recommendedName>
</protein>
<accession>A0A8C4QPN6</accession>
<evidence type="ECO:0000256" key="3">
    <source>
        <dbReference type="ARBA" id="ARBA00022729"/>
    </source>
</evidence>
<reference evidence="11" key="2">
    <citation type="submission" date="2025-09" db="UniProtKB">
        <authorList>
            <consortium name="Ensembl"/>
        </authorList>
    </citation>
    <scope>IDENTIFICATION</scope>
</reference>
<dbReference type="FunFam" id="2.60.120.200:FF:000028">
    <property type="entry name" value="Blast:Protein ERGIC-53"/>
    <property type="match status" value="1"/>
</dbReference>
<reference evidence="11" key="1">
    <citation type="submission" date="2025-08" db="UniProtKB">
        <authorList>
            <consortium name="Ensembl"/>
        </authorList>
    </citation>
    <scope>IDENTIFICATION</scope>
</reference>
<feature type="chain" id="PRO_5034116849" description="L-type lectin-like domain-containing protein" evidence="9">
    <location>
        <begin position="22"/>
        <end position="454"/>
    </location>
</feature>
<feature type="signal peptide" evidence="9">
    <location>
        <begin position="1"/>
        <end position="21"/>
    </location>
</feature>
<keyword evidence="4" id="KW-0430">Lectin</keyword>
<feature type="transmembrane region" description="Helical" evidence="8">
    <location>
        <begin position="431"/>
        <end position="449"/>
    </location>
</feature>
<keyword evidence="5 8" id="KW-1133">Transmembrane helix</keyword>
<evidence type="ECO:0000256" key="7">
    <source>
        <dbReference type="ARBA" id="ARBA00023157"/>
    </source>
</evidence>
<dbReference type="GO" id="GO:0030134">
    <property type="term" value="C:COPII-coated ER to Golgi transport vesicle"/>
    <property type="evidence" value="ECO:0007669"/>
    <property type="project" value="TreeGrafter"/>
</dbReference>
<dbReference type="PROSITE" id="PS51328">
    <property type="entry name" value="L_LECTIN_LIKE"/>
    <property type="match status" value="1"/>
</dbReference>
<dbReference type="Gene3D" id="2.60.120.200">
    <property type="match status" value="1"/>
</dbReference>
<keyword evidence="2 8" id="KW-0812">Transmembrane</keyword>
<dbReference type="InterPro" id="IPR013320">
    <property type="entry name" value="ConA-like_dom_sf"/>
</dbReference>
<keyword evidence="3 9" id="KW-0732">Signal</keyword>
<evidence type="ECO:0000256" key="8">
    <source>
        <dbReference type="SAM" id="Phobius"/>
    </source>
</evidence>
<dbReference type="SUPFAM" id="SSF49899">
    <property type="entry name" value="Concanavalin A-like lectins/glucanases"/>
    <property type="match status" value="1"/>
</dbReference>
<dbReference type="GO" id="GO:0000139">
    <property type="term" value="C:Golgi membrane"/>
    <property type="evidence" value="ECO:0007669"/>
    <property type="project" value="TreeGrafter"/>
</dbReference>
<keyword evidence="6 8" id="KW-0472">Membrane</keyword>
<name>A0A8C4QPN6_EPTBU</name>
<keyword evidence="7" id="KW-1015">Disulfide bond</keyword>
<dbReference type="InterPro" id="IPR051136">
    <property type="entry name" value="Intracellular_Lectin-GPT"/>
</dbReference>
<dbReference type="PANTHER" id="PTHR12223">
    <property type="entry name" value="VESICULAR MANNOSE-BINDING LECTIN"/>
    <property type="match status" value="1"/>
</dbReference>
<keyword evidence="12" id="KW-1185">Reference proteome</keyword>
<sequence length="454" mass="51036">MVTCGLLRTLLCLWISFETEAQTEVPSRRLEPAFSLGAARHEHASSSLSHWRPQGNAVVSKNKIRLASALQDQRGAIWAADPLTFPNWQAEASLQITGRGRVGADGLAFWFTERPGGQGPVYGVEDRWNGLGVFFDSFDNDRKNKNPIVLIVGNDGSMEYDHQNDGMNQTLDSCYRDFRNRLYPINVNVVYYKSTLEVMVSMGNSPQPDDVQLCARVENMILPKQGYFGFSAATGDIADDHDILSFIVHSLYEPGQQPLEHEVTEPENDAQGAPDDQRAMPEVELASADLKHIFEGQSKIQAEIKNLGRRIDLLVEEQRKQVDIAAQVLGQTTGDVKADGGLRLQEMMKYQQQLINNVDEVKTMMTQLSQDVHAGRPESGNPYEAMQHLTQMRDHLEGVRRDVGNLNQRQHEQPMRCPEHPPLPSCLNTSLFLGFVVLQTLILFGYFAYRSHKE</sequence>
<organism evidence="11 12">
    <name type="scientific">Eptatretus burgeri</name>
    <name type="common">Inshore hagfish</name>
    <dbReference type="NCBI Taxonomy" id="7764"/>
    <lineage>
        <taxon>Eukaryota</taxon>
        <taxon>Metazoa</taxon>
        <taxon>Chordata</taxon>
        <taxon>Craniata</taxon>
        <taxon>Vertebrata</taxon>
        <taxon>Cyclostomata</taxon>
        <taxon>Myxini</taxon>
        <taxon>Myxiniformes</taxon>
        <taxon>Myxinidae</taxon>
        <taxon>Eptatretinae</taxon>
        <taxon>Eptatretus</taxon>
    </lineage>
</organism>
<dbReference type="PANTHER" id="PTHR12223:SF43">
    <property type="entry name" value="LECTIN, MANNOSE-BINDING, 1"/>
    <property type="match status" value="1"/>
</dbReference>
<dbReference type="GO" id="GO:0033116">
    <property type="term" value="C:endoplasmic reticulum-Golgi intermediate compartment membrane"/>
    <property type="evidence" value="ECO:0007669"/>
    <property type="project" value="UniProtKB-SubCell"/>
</dbReference>
<comment type="subcellular location">
    <subcellularLocation>
        <location evidence="1">Endoplasmic reticulum-Golgi intermediate compartment membrane</location>
        <topology evidence="1">Single-pass type I membrane protein</topology>
    </subcellularLocation>
</comment>